<dbReference type="GO" id="GO:0008889">
    <property type="term" value="F:glycerophosphodiester phosphodiesterase activity"/>
    <property type="evidence" value="ECO:0007669"/>
    <property type="project" value="TreeGrafter"/>
</dbReference>
<dbReference type="EMBL" id="CP083685">
    <property type="protein sequence ID" value="UYU92869.1"/>
    <property type="molecule type" value="Genomic_DNA"/>
</dbReference>
<organism evidence="2 6">
    <name type="scientific">Bacteroides thetaiotaomicron</name>
    <dbReference type="NCBI Taxonomy" id="818"/>
    <lineage>
        <taxon>Bacteria</taxon>
        <taxon>Pseudomonadati</taxon>
        <taxon>Bacteroidota</taxon>
        <taxon>Bacteroidia</taxon>
        <taxon>Bacteroidales</taxon>
        <taxon>Bacteroidaceae</taxon>
        <taxon>Bacteroides</taxon>
    </lineage>
</organism>
<dbReference type="Proteomes" id="UP000284785">
    <property type="component" value="Unassembled WGS sequence"/>
</dbReference>
<protein>
    <submittedName>
        <fullName evidence="2">Glycerophosphodiester phosphodiesterase family protein</fullName>
    </submittedName>
    <submittedName>
        <fullName evidence="3">Glycerophosphoryl diester phosphodiesterase</fullName>
    </submittedName>
</protein>
<reference evidence="3 5" key="1">
    <citation type="submission" date="2018-08" db="EMBL/GenBank/DDBJ databases">
        <title>A genome reference for cultivated species of the human gut microbiota.</title>
        <authorList>
            <person name="Zou Y."/>
            <person name="Xue W."/>
            <person name="Luo G."/>
        </authorList>
    </citation>
    <scope>NUCLEOTIDE SEQUENCE [LARGE SCALE GENOMIC DNA]</scope>
    <source>
        <strain evidence="3 5">AM30-26</strain>
    </source>
</reference>
<dbReference type="Proteomes" id="UP000436858">
    <property type="component" value="Unassembled WGS sequence"/>
</dbReference>
<dbReference type="RefSeq" id="WP_011107159.1">
    <property type="nucleotide sequence ID" value="NZ_CABJDH010000003.1"/>
</dbReference>
<reference evidence="4" key="3">
    <citation type="submission" date="2021-06" db="EMBL/GenBank/DDBJ databases">
        <title>Interrogation of the integrated mobile genetic elements in gut-associated Bacteroides with a consensus prediction approach.</title>
        <authorList>
            <person name="Campbell D.E."/>
            <person name="Leigh J.R."/>
            <person name="Kim T."/>
            <person name="England W."/>
            <person name="Whitaker R.J."/>
            <person name="Degnan P.H."/>
        </authorList>
    </citation>
    <scope>NUCLEOTIDE SEQUENCE</scope>
    <source>
        <strain evidence="4">VPI-3443</strain>
    </source>
</reference>
<dbReference type="DNASU" id="1075500"/>
<dbReference type="GO" id="GO:0006580">
    <property type="term" value="P:ethanolamine metabolic process"/>
    <property type="evidence" value="ECO:0007669"/>
    <property type="project" value="TreeGrafter"/>
</dbReference>
<dbReference type="KEGG" id="btho:Btheta7330_03168"/>
<dbReference type="CDD" id="cd08566">
    <property type="entry name" value="GDPD_AtGDE_like"/>
    <property type="match status" value="1"/>
</dbReference>
<dbReference type="EMBL" id="QSJP01000001">
    <property type="protein sequence ID" value="RHD91588.1"/>
    <property type="molecule type" value="Genomic_DNA"/>
</dbReference>
<dbReference type="PROSITE" id="PS51704">
    <property type="entry name" value="GP_PDE"/>
    <property type="match status" value="1"/>
</dbReference>
<evidence type="ECO:0000313" key="4">
    <source>
        <dbReference type="EMBL" id="UYU92869.1"/>
    </source>
</evidence>
<dbReference type="PANTHER" id="PTHR46320">
    <property type="entry name" value="GLYCEROPHOSPHODIESTER PHOSPHODIESTERASE 1"/>
    <property type="match status" value="1"/>
</dbReference>
<dbReference type="OMA" id="INDYQSH"/>
<dbReference type="Pfam" id="PF16387">
    <property type="entry name" value="DUF4996"/>
    <property type="match status" value="1"/>
</dbReference>
<evidence type="ECO:0000313" key="6">
    <source>
        <dbReference type="Proteomes" id="UP000436858"/>
    </source>
</evidence>
<reference evidence="2 6" key="2">
    <citation type="journal article" date="2019" name="Nat. Med.">
        <title>A library of human gut bacterial isolates paired with longitudinal multiomics data enables mechanistic microbiome research.</title>
        <authorList>
            <person name="Poyet M."/>
            <person name="Groussin M."/>
            <person name="Gibbons S.M."/>
            <person name="Avila-Pacheco J."/>
            <person name="Jiang X."/>
            <person name="Kearney S.M."/>
            <person name="Perrotta A.R."/>
            <person name="Berdy B."/>
            <person name="Zhao S."/>
            <person name="Lieberman T.D."/>
            <person name="Swanson P.K."/>
            <person name="Smith M."/>
            <person name="Roesemann S."/>
            <person name="Alexander J.E."/>
            <person name="Rich S.A."/>
            <person name="Livny J."/>
            <person name="Vlamakis H."/>
            <person name="Clish C."/>
            <person name="Bullock K."/>
            <person name="Deik A."/>
            <person name="Scott J."/>
            <person name="Pierce K.A."/>
            <person name="Xavier R.J."/>
            <person name="Alm E.J."/>
        </authorList>
    </citation>
    <scope>NUCLEOTIDE SEQUENCE [LARGE SCALE GENOMIC DNA]</scope>
    <source>
        <strain evidence="2 6">BIOML-A162</strain>
    </source>
</reference>
<dbReference type="Pfam" id="PF03009">
    <property type="entry name" value="GDPD"/>
    <property type="match status" value="1"/>
</dbReference>
<feature type="domain" description="GP-PDE" evidence="1">
    <location>
        <begin position="38"/>
        <end position="299"/>
    </location>
</feature>
<dbReference type="Gene3D" id="3.20.20.190">
    <property type="entry name" value="Phosphatidylinositol (PI) phosphodiesterase"/>
    <property type="match status" value="1"/>
</dbReference>
<evidence type="ECO:0000259" key="1">
    <source>
        <dbReference type="PROSITE" id="PS51704"/>
    </source>
</evidence>
<dbReference type="Proteomes" id="UP001162960">
    <property type="component" value="Chromosome"/>
</dbReference>
<dbReference type="PROSITE" id="PS50007">
    <property type="entry name" value="PIPLC_X_DOMAIN"/>
    <property type="match status" value="1"/>
</dbReference>
<dbReference type="GO" id="GO:0070291">
    <property type="term" value="P:N-acylethanolamine metabolic process"/>
    <property type="evidence" value="ECO:0007669"/>
    <property type="project" value="TreeGrafter"/>
</dbReference>
<dbReference type="AlphaFoldDB" id="A0A0P0ETX6"/>
<dbReference type="SUPFAM" id="SSF51695">
    <property type="entry name" value="PLC-like phosphodiesterases"/>
    <property type="match status" value="1"/>
</dbReference>
<sequence length="299" mass="34224">MKRIYNFILLVCLVQLAVAQNRIAEIRENLLGNYSDRVLVVSHRADWRNAPENSLQGIRNCIDMGVDMVEIDLKKTKDGHLVIMHDKTINRTMTGKGNAEDYTLAELKAMRLKNGAGCKTRHQIPTLEEVMLLCKGKIMVNIDKGYDYFQEAYAVLEKTGTIDHCVIKAGLPYERVKAENGDVLDKVIFMPIVNLHKEGAEKIINDYQSHMKPTAYELVFNDDNEEILRLIRKVRDSGAKLFINSLWPELCGGHDDDRAVELHQPDESWGWILNQGAKLIQTDRPALLLEYLRKKKLHD</sequence>
<dbReference type="EMBL" id="WCRY01000002">
    <property type="protein sequence ID" value="KAB4486832.1"/>
    <property type="molecule type" value="Genomic_DNA"/>
</dbReference>
<dbReference type="GO" id="GO:0006644">
    <property type="term" value="P:phospholipid metabolic process"/>
    <property type="evidence" value="ECO:0007669"/>
    <property type="project" value="TreeGrafter"/>
</dbReference>
<name>A0A0P0ETX6_BACT4</name>
<evidence type="ECO:0000313" key="2">
    <source>
        <dbReference type="EMBL" id="KAB4486832.1"/>
    </source>
</evidence>
<dbReference type="PANTHER" id="PTHR46320:SF1">
    <property type="entry name" value="GLYCEROPHOSPHODIESTER PHOSPHODIESTERASE 1"/>
    <property type="match status" value="1"/>
</dbReference>
<dbReference type="InterPro" id="IPR017946">
    <property type="entry name" value="PLC-like_Pdiesterase_TIM-brl"/>
</dbReference>
<evidence type="ECO:0000313" key="5">
    <source>
        <dbReference type="Proteomes" id="UP000284785"/>
    </source>
</evidence>
<proteinExistence type="predicted"/>
<dbReference type="GO" id="GO:0005886">
    <property type="term" value="C:plasma membrane"/>
    <property type="evidence" value="ECO:0007669"/>
    <property type="project" value="TreeGrafter"/>
</dbReference>
<dbReference type="InterPro" id="IPR030395">
    <property type="entry name" value="GP_PDE_dom"/>
</dbReference>
<dbReference type="InterPro" id="IPR032160">
    <property type="entry name" value="DUF4996"/>
</dbReference>
<gene>
    <name evidence="3" type="ORF">DW780_00875</name>
    <name evidence="2" type="ORF">GAN91_02105</name>
    <name evidence="4" type="ORF">KQP74_09580</name>
</gene>
<evidence type="ECO:0000313" key="3">
    <source>
        <dbReference type="EMBL" id="RHD91588.1"/>
    </source>
</evidence>
<accession>A0A0P0ETX6</accession>
<dbReference type="GeneID" id="60926159"/>